<evidence type="ECO:0000256" key="3">
    <source>
        <dbReference type="ARBA" id="ARBA00022617"/>
    </source>
</evidence>
<dbReference type="FunFam" id="1.10.630.10:FF:000006">
    <property type="entry name" value="Cytochrome P450 302a1, mitochondrial"/>
    <property type="match status" value="1"/>
</dbReference>
<evidence type="ECO:0008006" key="13">
    <source>
        <dbReference type="Google" id="ProtNLM"/>
    </source>
</evidence>
<evidence type="ECO:0000256" key="9">
    <source>
        <dbReference type="RuleBase" id="RU000461"/>
    </source>
</evidence>
<keyword evidence="5 9" id="KW-0560">Oxidoreductase</keyword>
<evidence type="ECO:0000256" key="7">
    <source>
        <dbReference type="ARBA" id="ARBA00023033"/>
    </source>
</evidence>
<evidence type="ECO:0000256" key="8">
    <source>
        <dbReference type="PIRSR" id="PIRSR602401-1"/>
    </source>
</evidence>
<dbReference type="GO" id="GO:0016705">
    <property type="term" value="F:oxidoreductase activity, acting on paired donors, with incorporation or reduction of molecular oxygen"/>
    <property type="evidence" value="ECO:0007669"/>
    <property type="project" value="InterPro"/>
</dbReference>
<dbReference type="InterPro" id="IPR017972">
    <property type="entry name" value="Cyt_P450_CS"/>
</dbReference>
<organism evidence="11 12">
    <name type="scientific">Gryllus longicercus</name>
    <dbReference type="NCBI Taxonomy" id="2509291"/>
    <lineage>
        <taxon>Eukaryota</taxon>
        <taxon>Metazoa</taxon>
        <taxon>Ecdysozoa</taxon>
        <taxon>Arthropoda</taxon>
        <taxon>Hexapoda</taxon>
        <taxon>Insecta</taxon>
        <taxon>Pterygota</taxon>
        <taxon>Neoptera</taxon>
        <taxon>Polyneoptera</taxon>
        <taxon>Orthoptera</taxon>
        <taxon>Ensifera</taxon>
        <taxon>Gryllidea</taxon>
        <taxon>Grylloidea</taxon>
        <taxon>Gryllidae</taxon>
        <taxon>Gryllinae</taxon>
        <taxon>Gryllus</taxon>
    </lineage>
</organism>
<dbReference type="AlphaFoldDB" id="A0AAN9VEB7"/>
<accession>A0AAN9VEB7</accession>
<dbReference type="GO" id="GO:0020037">
    <property type="term" value="F:heme binding"/>
    <property type="evidence" value="ECO:0007669"/>
    <property type="project" value="InterPro"/>
</dbReference>
<feature type="binding site" description="axial binding residue" evidence="8">
    <location>
        <position position="466"/>
    </location>
    <ligand>
        <name>heme</name>
        <dbReference type="ChEBI" id="CHEBI:30413"/>
    </ligand>
    <ligandPart>
        <name>Fe</name>
        <dbReference type="ChEBI" id="CHEBI:18248"/>
    </ligandPart>
</feature>
<evidence type="ECO:0000256" key="6">
    <source>
        <dbReference type="ARBA" id="ARBA00023004"/>
    </source>
</evidence>
<feature type="signal peptide" evidence="10">
    <location>
        <begin position="1"/>
        <end position="20"/>
    </location>
</feature>
<keyword evidence="4 8" id="KW-0479">Metal-binding</keyword>
<dbReference type="GO" id="GO:0005506">
    <property type="term" value="F:iron ion binding"/>
    <property type="evidence" value="ECO:0007669"/>
    <property type="project" value="InterPro"/>
</dbReference>
<keyword evidence="10" id="KW-0732">Signal</keyword>
<comment type="caution">
    <text evidence="11">The sequence shown here is derived from an EMBL/GenBank/DDBJ whole genome shotgun (WGS) entry which is preliminary data.</text>
</comment>
<evidence type="ECO:0000256" key="5">
    <source>
        <dbReference type="ARBA" id="ARBA00023002"/>
    </source>
</evidence>
<dbReference type="InterPro" id="IPR036396">
    <property type="entry name" value="Cyt_P450_sf"/>
</dbReference>
<evidence type="ECO:0000313" key="11">
    <source>
        <dbReference type="EMBL" id="KAK7793316.1"/>
    </source>
</evidence>
<protein>
    <recommendedName>
        <fullName evidence="13">Cytochrome P450</fullName>
    </recommendedName>
</protein>
<dbReference type="Proteomes" id="UP001378592">
    <property type="component" value="Unassembled WGS sequence"/>
</dbReference>
<dbReference type="InterPro" id="IPR001128">
    <property type="entry name" value="Cyt_P450"/>
</dbReference>
<keyword evidence="7 9" id="KW-0503">Monooxygenase</keyword>
<dbReference type="Gene3D" id="1.10.630.10">
    <property type="entry name" value="Cytochrome P450"/>
    <property type="match status" value="1"/>
</dbReference>
<dbReference type="InterPro" id="IPR002401">
    <property type="entry name" value="Cyt_P450_E_grp-I"/>
</dbReference>
<dbReference type="PROSITE" id="PS00086">
    <property type="entry name" value="CYTOCHROME_P450"/>
    <property type="match status" value="1"/>
</dbReference>
<dbReference type="PRINTS" id="PR00463">
    <property type="entry name" value="EP450I"/>
</dbReference>
<dbReference type="GO" id="GO:0004497">
    <property type="term" value="F:monooxygenase activity"/>
    <property type="evidence" value="ECO:0007669"/>
    <property type="project" value="UniProtKB-KW"/>
</dbReference>
<evidence type="ECO:0000256" key="1">
    <source>
        <dbReference type="ARBA" id="ARBA00001971"/>
    </source>
</evidence>
<comment type="similarity">
    <text evidence="2 9">Belongs to the cytochrome P450 family.</text>
</comment>
<proteinExistence type="inferred from homology"/>
<feature type="chain" id="PRO_5042853009" description="Cytochrome P450" evidence="10">
    <location>
        <begin position="21"/>
        <end position="520"/>
    </location>
</feature>
<name>A0AAN9VEB7_9ORTH</name>
<gene>
    <name evidence="11" type="ORF">R5R35_011524</name>
</gene>
<keyword evidence="6 8" id="KW-0408">Iron</keyword>
<dbReference type="EMBL" id="JAZDUA010000388">
    <property type="protein sequence ID" value="KAK7793316.1"/>
    <property type="molecule type" value="Genomic_DNA"/>
</dbReference>
<dbReference type="InterPro" id="IPR050479">
    <property type="entry name" value="CYP11_CYP27_families"/>
</dbReference>
<keyword evidence="12" id="KW-1185">Reference proteome</keyword>
<dbReference type="PANTHER" id="PTHR24279:SF120">
    <property type="entry name" value="CYTOCHROME P450"/>
    <property type="match status" value="1"/>
</dbReference>
<evidence type="ECO:0000313" key="12">
    <source>
        <dbReference type="Proteomes" id="UP001378592"/>
    </source>
</evidence>
<dbReference type="SUPFAM" id="SSF48264">
    <property type="entry name" value="Cytochrome P450"/>
    <property type="match status" value="1"/>
</dbReference>
<sequence length="520" mass="59103">MLRGAQIVLRLSLRAGSTAAAANAPPVDDVTSAHALSAAKPYHEIPGPKAFPVVGNTWRFIKGMGNYASLDFVQLQKQLREEYGDIVRLSGMHGRCDQVFLFNPESVEKVLRNDGRFPYRDGPGSMHYYRTVLRKDRFKGVAGTITTQGEEWQKFRTKVNQPLMHPRSALRYLGNINDVADEFLDKIRTLLDHNKELPHDFMKEFHKWSVESIAAVALDTRLGCLAADLRPGSDPQRLMDAAHTVFECFVLLDFTPSLWRYVSTPAWRRFVRAMDTFTDIAEKYIQIATQRIKQRSSDGEGSILERLLIAEGPEVANLMATDMLFGGVDTTSNLAASLLFYIATYPIPQEKLAKELEMALPNPREPISAHVLEGVPYLKACIKESLRILPIVFGNVRRTQTEMVVDGYRVPKNVDMLLQHMLISHDERHFPRPLSFEPERWLRGGAHAHTAHPFASLPFGFGPRTCVGRRFAEMEVQVLLAKMVRNFKIEYHYGDKLQYQTTILNNVTSPLKFRLLPRRK</sequence>
<evidence type="ECO:0000256" key="2">
    <source>
        <dbReference type="ARBA" id="ARBA00010617"/>
    </source>
</evidence>
<dbReference type="CDD" id="cd11054">
    <property type="entry name" value="CYP24A1-like"/>
    <property type="match status" value="1"/>
</dbReference>
<keyword evidence="3 8" id="KW-0349">Heme</keyword>
<dbReference type="PANTHER" id="PTHR24279">
    <property type="entry name" value="CYTOCHROME P450"/>
    <property type="match status" value="1"/>
</dbReference>
<evidence type="ECO:0000256" key="4">
    <source>
        <dbReference type="ARBA" id="ARBA00022723"/>
    </source>
</evidence>
<reference evidence="11 12" key="1">
    <citation type="submission" date="2024-03" db="EMBL/GenBank/DDBJ databases">
        <title>The genome assembly and annotation of the cricket Gryllus longicercus Weissman &amp; Gray.</title>
        <authorList>
            <person name="Szrajer S."/>
            <person name="Gray D."/>
            <person name="Ylla G."/>
        </authorList>
    </citation>
    <scope>NUCLEOTIDE SEQUENCE [LARGE SCALE GENOMIC DNA]</scope>
    <source>
        <strain evidence="11">DAG 2021-001</strain>
        <tissue evidence="11">Whole body minus gut</tissue>
    </source>
</reference>
<evidence type="ECO:0000256" key="10">
    <source>
        <dbReference type="SAM" id="SignalP"/>
    </source>
</evidence>
<comment type="cofactor">
    <cofactor evidence="1 8">
        <name>heme</name>
        <dbReference type="ChEBI" id="CHEBI:30413"/>
    </cofactor>
</comment>
<dbReference type="PRINTS" id="PR00385">
    <property type="entry name" value="P450"/>
</dbReference>
<dbReference type="Pfam" id="PF00067">
    <property type="entry name" value="p450"/>
    <property type="match status" value="1"/>
</dbReference>